<keyword evidence="7 14" id="KW-0479">Metal-binding</keyword>
<dbReference type="CTD" id="41586"/>
<keyword evidence="11 14" id="KW-0408">Iron</keyword>
<gene>
    <name evidence="18" type="primary">Dana\GF16922</name>
    <name evidence="18" type="synonym">dana_GLEANR_18188</name>
    <name evidence="18" type="ORF">GF16922</name>
</gene>
<dbReference type="InterPro" id="IPR001128">
    <property type="entry name" value="Cyt_P450"/>
</dbReference>
<dbReference type="GO" id="GO:0006805">
    <property type="term" value="P:xenobiotic metabolic process"/>
    <property type="evidence" value="ECO:0007669"/>
    <property type="project" value="TreeGrafter"/>
</dbReference>
<reference evidence="18 19" key="1">
    <citation type="journal article" date="2007" name="Nature">
        <title>Evolution of genes and genomes on the Drosophila phylogeny.</title>
        <authorList>
            <consortium name="Drosophila 12 Genomes Consortium"/>
            <person name="Clark A.G."/>
            <person name="Eisen M.B."/>
            <person name="Smith D.R."/>
            <person name="Bergman C.M."/>
            <person name="Oliver B."/>
            <person name="Markow T.A."/>
            <person name="Kaufman T.C."/>
            <person name="Kellis M."/>
            <person name="Gelbart W."/>
            <person name="Iyer V.N."/>
            <person name="Pollard D.A."/>
            <person name="Sackton T.B."/>
            <person name="Larracuente A.M."/>
            <person name="Singh N.D."/>
            <person name="Abad J.P."/>
            <person name="Abt D.N."/>
            <person name="Adryan B."/>
            <person name="Aguade M."/>
            <person name="Akashi H."/>
            <person name="Anderson W.W."/>
            <person name="Aquadro C.F."/>
            <person name="Ardell D.H."/>
            <person name="Arguello R."/>
            <person name="Artieri C.G."/>
            <person name="Barbash D.A."/>
            <person name="Barker D."/>
            <person name="Barsanti P."/>
            <person name="Batterham P."/>
            <person name="Batzoglou S."/>
            <person name="Begun D."/>
            <person name="Bhutkar A."/>
            <person name="Blanco E."/>
            <person name="Bosak S.A."/>
            <person name="Bradley R.K."/>
            <person name="Brand A.D."/>
            <person name="Brent M.R."/>
            <person name="Brooks A.N."/>
            <person name="Brown R.H."/>
            <person name="Butlin R.K."/>
            <person name="Caggese C."/>
            <person name="Calvi B.R."/>
            <person name="Bernardo de Carvalho A."/>
            <person name="Caspi A."/>
            <person name="Castrezana S."/>
            <person name="Celniker S.E."/>
            <person name="Chang J.L."/>
            <person name="Chapple C."/>
            <person name="Chatterji S."/>
            <person name="Chinwalla A."/>
            <person name="Civetta A."/>
            <person name="Clifton S.W."/>
            <person name="Comeron J.M."/>
            <person name="Costello J.C."/>
            <person name="Coyne J.A."/>
            <person name="Daub J."/>
            <person name="David R.G."/>
            <person name="Delcher A.L."/>
            <person name="Delehaunty K."/>
            <person name="Do C.B."/>
            <person name="Ebling H."/>
            <person name="Edwards K."/>
            <person name="Eickbush T."/>
            <person name="Evans J.D."/>
            <person name="Filipski A."/>
            <person name="Findeiss S."/>
            <person name="Freyhult E."/>
            <person name="Fulton L."/>
            <person name="Fulton R."/>
            <person name="Garcia A.C."/>
            <person name="Gardiner A."/>
            <person name="Garfield D.A."/>
            <person name="Garvin B.E."/>
            <person name="Gibson G."/>
            <person name="Gilbert D."/>
            <person name="Gnerre S."/>
            <person name="Godfrey J."/>
            <person name="Good R."/>
            <person name="Gotea V."/>
            <person name="Gravely B."/>
            <person name="Greenberg A.J."/>
            <person name="Griffiths-Jones S."/>
            <person name="Gross S."/>
            <person name="Guigo R."/>
            <person name="Gustafson E.A."/>
            <person name="Haerty W."/>
            <person name="Hahn M.W."/>
            <person name="Halligan D.L."/>
            <person name="Halpern A.L."/>
            <person name="Halter G.M."/>
            <person name="Han M.V."/>
            <person name="Heger A."/>
            <person name="Hillier L."/>
            <person name="Hinrichs A.S."/>
            <person name="Holmes I."/>
            <person name="Hoskins R.A."/>
            <person name="Hubisz M.J."/>
            <person name="Hultmark D."/>
            <person name="Huntley M.A."/>
            <person name="Jaffe D.B."/>
            <person name="Jagadeeshan S."/>
            <person name="Jeck W.R."/>
            <person name="Johnson J."/>
            <person name="Jones C.D."/>
            <person name="Jordan W.C."/>
            <person name="Karpen G.H."/>
            <person name="Kataoka E."/>
            <person name="Keightley P.D."/>
            <person name="Kheradpour P."/>
            <person name="Kirkness E.F."/>
            <person name="Koerich L.B."/>
            <person name="Kristiansen K."/>
            <person name="Kudrna D."/>
            <person name="Kulathinal R.J."/>
            <person name="Kumar S."/>
            <person name="Kwok R."/>
            <person name="Lander E."/>
            <person name="Langley C.H."/>
            <person name="Lapoint R."/>
            <person name="Lazzaro B.P."/>
            <person name="Lee S.J."/>
            <person name="Levesque L."/>
            <person name="Li R."/>
            <person name="Lin C.F."/>
            <person name="Lin M.F."/>
            <person name="Lindblad-Toh K."/>
            <person name="Llopart A."/>
            <person name="Long M."/>
            <person name="Low L."/>
            <person name="Lozovsky E."/>
            <person name="Lu J."/>
            <person name="Luo M."/>
            <person name="Machado C.A."/>
            <person name="Makalowski W."/>
            <person name="Marzo M."/>
            <person name="Matsuda M."/>
            <person name="Matzkin L."/>
            <person name="McAllister B."/>
            <person name="McBride C.S."/>
            <person name="McKernan B."/>
            <person name="McKernan K."/>
            <person name="Mendez-Lago M."/>
            <person name="Minx P."/>
            <person name="Mollenhauer M.U."/>
            <person name="Montooth K."/>
            <person name="Mount S.M."/>
            <person name="Mu X."/>
            <person name="Myers E."/>
            <person name="Negre B."/>
            <person name="Newfeld S."/>
            <person name="Nielsen R."/>
            <person name="Noor M.A."/>
            <person name="O'Grady P."/>
            <person name="Pachter L."/>
            <person name="Papaceit M."/>
            <person name="Parisi M.J."/>
            <person name="Parisi M."/>
            <person name="Parts L."/>
            <person name="Pedersen J.S."/>
            <person name="Pesole G."/>
            <person name="Phillippy A.M."/>
            <person name="Ponting C.P."/>
            <person name="Pop M."/>
            <person name="Porcelli D."/>
            <person name="Powell J.R."/>
            <person name="Prohaska S."/>
            <person name="Pruitt K."/>
            <person name="Puig M."/>
            <person name="Quesneville H."/>
            <person name="Ram K.R."/>
            <person name="Rand D."/>
            <person name="Rasmussen M.D."/>
            <person name="Reed L.K."/>
            <person name="Reenan R."/>
            <person name="Reily A."/>
            <person name="Remington K.A."/>
            <person name="Rieger T.T."/>
            <person name="Ritchie M.G."/>
            <person name="Robin C."/>
            <person name="Rogers Y.H."/>
            <person name="Rohde C."/>
            <person name="Rozas J."/>
            <person name="Rubenfield M.J."/>
            <person name="Ruiz A."/>
            <person name="Russo S."/>
            <person name="Salzberg S.L."/>
            <person name="Sanchez-Gracia A."/>
            <person name="Saranga D.J."/>
            <person name="Sato H."/>
            <person name="Schaeffer S.W."/>
            <person name="Schatz M.C."/>
            <person name="Schlenke T."/>
            <person name="Schwartz R."/>
            <person name="Segarra C."/>
            <person name="Singh R.S."/>
            <person name="Sirot L."/>
            <person name="Sirota M."/>
            <person name="Sisneros N.B."/>
            <person name="Smith C.D."/>
            <person name="Smith T.F."/>
            <person name="Spieth J."/>
            <person name="Stage D.E."/>
            <person name="Stark A."/>
            <person name="Stephan W."/>
            <person name="Strausberg R.L."/>
            <person name="Strempel S."/>
            <person name="Sturgill D."/>
            <person name="Sutton G."/>
            <person name="Sutton G.G."/>
            <person name="Tao W."/>
            <person name="Teichmann S."/>
            <person name="Tobari Y.N."/>
            <person name="Tomimura Y."/>
            <person name="Tsolas J.M."/>
            <person name="Valente V.L."/>
            <person name="Venter E."/>
            <person name="Venter J.C."/>
            <person name="Vicario S."/>
            <person name="Vieira F.G."/>
            <person name="Vilella A.J."/>
            <person name="Villasante A."/>
            <person name="Walenz B."/>
            <person name="Wang J."/>
            <person name="Wasserman M."/>
            <person name="Watts T."/>
            <person name="Wilson D."/>
            <person name="Wilson R.K."/>
            <person name="Wing R.A."/>
            <person name="Wolfner M.F."/>
            <person name="Wong A."/>
            <person name="Wong G.K."/>
            <person name="Wu C.I."/>
            <person name="Wu G."/>
            <person name="Yamamoto D."/>
            <person name="Yang H.P."/>
            <person name="Yang S.P."/>
            <person name="Yorke J.A."/>
            <person name="Yoshida K."/>
            <person name="Zdobnov E."/>
            <person name="Zhang P."/>
            <person name="Zhang Y."/>
            <person name="Zimin A.V."/>
            <person name="Baldwin J."/>
            <person name="Abdouelleil A."/>
            <person name="Abdulkadir J."/>
            <person name="Abebe A."/>
            <person name="Abera B."/>
            <person name="Abreu J."/>
            <person name="Acer S.C."/>
            <person name="Aftuck L."/>
            <person name="Alexander A."/>
            <person name="An P."/>
            <person name="Anderson E."/>
            <person name="Anderson S."/>
            <person name="Arachi H."/>
            <person name="Azer M."/>
            <person name="Bachantsang P."/>
            <person name="Barry A."/>
            <person name="Bayul T."/>
            <person name="Berlin A."/>
            <person name="Bessette D."/>
            <person name="Bloom T."/>
            <person name="Blye J."/>
            <person name="Boguslavskiy L."/>
            <person name="Bonnet C."/>
            <person name="Boukhgalter B."/>
            <person name="Bourzgui I."/>
            <person name="Brown A."/>
            <person name="Cahill P."/>
            <person name="Channer S."/>
            <person name="Cheshatsang Y."/>
            <person name="Chuda L."/>
            <person name="Citroen M."/>
            <person name="Collymore A."/>
            <person name="Cooke P."/>
            <person name="Costello M."/>
            <person name="D'Aco K."/>
            <person name="Daza R."/>
            <person name="De Haan G."/>
            <person name="DeGray S."/>
            <person name="DeMaso C."/>
            <person name="Dhargay N."/>
            <person name="Dooley K."/>
            <person name="Dooley E."/>
            <person name="Doricent M."/>
            <person name="Dorje P."/>
            <person name="Dorjee K."/>
            <person name="Dupes A."/>
            <person name="Elong R."/>
            <person name="Falk J."/>
            <person name="Farina A."/>
            <person name="Faro S."/>
            <person name="Ferguson D."/>
            <person name="Fisher S."/>
            <person name="Foley C.D."/>
            <person name="Franke A."/>
            <person name="Friedrich D."/>
            <person name="Gadbois L."/>
            <person name="Gearin G."/>
            <person name="Gearin C.R."/>
            <person name="Giannoukos G."/>
            <person name="Goode T."/>
            <person name="Graham J."/>
            <person name="Grandbois E."/>
            <person name="Grewal S."/>
            <person name="Gyaltsen K."/>
            <person name="Hafez N."/>
            <person name="Hagos B."/>
            <person name="Hall J."/>
            <person name="Henson C."/>
            <person name="Hollinger A."/>
            <person name="Honan T."/>
            <person name="Huard M.D."/>
            <person name="Hughes L."/>
            <person name="Hurhula B."/>
            <person name="Husby M.E."/>
            <person name="Kamat A."/>
            <person name="Kanga B."/>
            <person name="Kashin S."/>
            <person name="Khazanovich D."/>
            <person name="Kisner P."/>
            <person name="Lance K."/>
            <person name="Lara M."/>
            <person name="Lee W."/>
            <person name="Lennon N."/>
            <person name="Letendre F."/>
            <person name="LeVine R."/>
            <person name="Lipovsky A."/>
            <person name="Liu X."/>
            <person name="Liu J."/>
            <person name="Liu S."/>
            <person name="Lokyitsang T."/>
            <person name="Lokyitsang Y."/>
            <person name="Lubonja R."/>
            <person name="Lui A."/>
            <person name="MacDonald P."/>
            <person name="Magnisalis V."/>
            <person name="Maru K."/>
            <person name="Matthews C."/>
            <person name="McCusker W."/>
            <person name="McDonough S."/>
            <person name="Mehta T."/>
            <person name="Meldrim J."/>
            <person name="Meneus L."/>
            <person name="Mihai O."/>
            <person name="Mihalev A."/>
            <person name="Mihova T."/>
            <person name="Mittelman R."/>
            <person name="Mlenga V."/>
            <person name="Montmayeur A."/>
            <person name="Mulrain L."/>
            <person name="Navidi A."/>
            <person name="Naylor J."/>
            <person name="Negash T."/>
            <person name="Nguyen T."/>
            <person name="Nguyen N."/>
            <person name="Nicol R."/>
            <person name="Norbu C."/>
            <person name="Norbu N."/>
            <person name="Novod N."/>
            <person name="O'Neill B."/>
            <person name="Osman S."/>
            <person name="Markiewicz E."/>
            <person name="Oyono O.L."/>
            <person name="Patti C."/>
            <person name="Phunkhang P."/>
            <person name="Pierre F."/>
            <person name="Priest M."/>
            <person name="Raghuraman S."/>
            <person name="Rege F."/>
            <person name="Reyes R."/>
            <person name="Rise C."/>
            <person name="Rogov P."/>
            <person name="Ross K."/>
            <person name="Ryan E."/>
            <person name="Settipalli S."/>
            <person name="Shea T."/>
            <person name="Sherpa N."/>
            <person name="Shi L."/>
            <person name="Shih D."/>
            <person name="Sparrow T."/>
            <person name="Spaulding J."/>
            <person name="Stalker J."/>
            <person name="Stange-Thomann N."/>
            <person name="Stavropoulos S."/>
            <person name="Stone C."/>
            <person name="Strader C."/>
            <person name="Tesfaye S."/>
            <person name="Thomson T."/>
            <person name="Thoulutsang Y."/>
            <person name="Thoulutsang D."/>
            <person name="Topham K."/>
            <person name="Topping I."/>
            <person name="Tsamla T."/>
            <person name="Vassiliev H."/>
            <person name="Vo A."/>
            <person name="Wangchuk T."/>
            <person name="Wangdi T."/>
            <person name="Weiand M."/>
            <person name="Wilkinson J."/>
            <person name="Wilson A."/>
            <person name="Yadav S."/>
            <person name="Young G."/>
            <person name="Yu Q."/>
            <person name="Zembek L."/>
            <person name="Zhong D."/>
            <person name="Zimmer A."/>
            <person name="Zwirko Z."/>
            <person name="Jaffe D.B."/>
            <person name="Alvarez P."/>
            <person name="Brockman W."/>
            <person name="Butler J."/>
            <person name="Chin C."/>
            <person name="Gnerre S."/>
            <person name="Grabherr M."/>
            <person name="Kleber M."/>
            <person name="Mauceli E."/>
            <person name="MacCallum I."/>
        </authorList>
    </citation>
    <scope>NUCLEOTIDE SEQUENCE [LARGE SCALE GENOMIC DNA]</scope>
    <source>
        <strain evidence="19">Tucson 14024-0371.13</strain>
    </source>
</reference>
<dbReference type="PANTHER" id="PTHR24300:SF376">
    <property type="entry name" value="CYTOCHROME P450 15A1"/>
    <property type="match status" value="1"/>
</dbReference>
<keyword evidence="16" id="KW-0812">Transmembrane</keyword>
<dbReference type="InParanoid" id="B3LW61"/>
<evidence type="ECO:0000256" key="11">
    <source>
        <dbReference type="ARBA" id="ARBA00023004"/>
    </source>
</evidence>
<dbReference type="GO" id="GO:0008395">
    <property type="term" value="F:steroid hydroxylase activity"/>
    <property type="evidence" value="ECO:0007669"/>
    <property type="project" value="TreeGrafter"/>
</dbReference>
<keyword evidence="8" id="KW-0256">Endoplasmic reticulum</keyword>
<organism evidence="18 19">
    <name type="scientific">Drosophila ananassae</name>
    <name type="common">Fruit fly</name>
    <dbReference type="NCBI Taxonomy" id="7217"/>
    <lineage>
        <taxon>Eukaryota</taxon>
        <taxon>Metazoa</taxon>
        <taxon>Ecdysozoa</taxon>
        <taxon>Arthropoda</taxon>
        <taxon>Hexapoda</taxon>
        <taxon>Insecta</taxon>
        <taxon>Pterygota</taxon>
        <taxon>Neoptera</taxon>
        <taxon>Endopterygota</taxon>
        <taxon>Diptera</taxon>
        <taxon>Brachycera</taxon>
        <taxon>Muscomorpha</taxon>
        <taxon>Ephydroidea</taxon>
        <taxon>Drosophilidae</taxon>
        <taxon>Drosophila</taxon>
        <taxon>Sophophora</taxon>
    </lineage>
</organism>
<dbReference type="PANTHER" id="PTHR24300">
    <property type="entry name" value="CYTOCHROME P450 508A4-RELATED"/>
    <property type="match status" value="1"/>
</dbReference>
<dbReference type="InterPro" id="IPR002401">
    <property type="entry name" value="Cyt_P450_E_grp-I"/>
</dbReference>
<accession>B3LW61</accession>
<feature type="chain" id="PRO_5002791445" evidence="17">
    <location>
        <begin position="25"/>
        <end position="510"/>
    </location>
</feature>
<dbReference type="CDD" id="cd20651">
    <property type="entry name" value="CYP15A1-like"/>
    <property type="match status" value="1"/>
</dbReference>
<keyword evidence="17" id="KW-0732">Signal</keyword>
<comment type="function">
    <text evidence="2">May be involved in the metabolism of insect hormones and in the breakdown of synthetic insecticides.</text>
</comment>
<dbReference type="GO" id="GO:0020037">
    <property type="term" value="F:heme binding"/>
    <property type="evidence" value="ECO:0007669"/>
    <property type="project" value="InterPro"/>
</dbReference>
<dbReference type="GO" id="GO:0005506">
    <property type="term" value="F:iron ion binding"/>
    <property type="evidence" value="ECO:0007669"/>
    <property type="project" value="InterPro"/>
</dbReference>
<keyword evidence="12 15" id="KW-0503">Monooxygenase</keyword>
<keyword evidence="10 15" id="KW-0560">Oxidoreductase</keyword>
<dbReference type="HOGENOM" id="CLU_001570_22_0_1"/>
<dbReference type="GO" id="GO:0005789">
    <property type="term" value="C:endoplasmic reticulum membrane"/>
    <property type="evidence" value="ECO:0007669"/>
    <property type="project" value="UniProtKB-SubCell"/>
</dbReference>
<dbReference type="PhylomeDB" id="B3LW61"/>
<evidence type="ECO:0000256" key="12">
    <source>
        <dbReference type="ARBA" id="ARBA00023033"/>
    </source>
</evidence>
<dbReference type="SUPFAM" id="SSF48264">
    <property type="entry name" value="Cytochrome P450"/>
    <property type="match status" value="1"/>
</dbReference>
<dbReference type="Gene3D" id="1.10.630.10">
    <property type="entry name" value="Cytochrome P450"/>
    <property type="match status" value="1"/>
</dbReference>
<dbReference type="EMBL" id="CH902617">
    <property type="protein sequence ID" value="EDV42639.1"/>
    <property type="molecule type" value="Genomic_DNA"/>
</dbReference>
<dbReference type="eggNOG" id="KOG0156">
    <property type="taxonomic scope" value="Eukaryota"/>
</dbReference>
<feature type="transmembrane region" description="Helical" evidence="16">
    <location>
        <begin position="312"/>
        <end position="333"/>
    </location>
</feature>
<feature type="signal peptide" evidence="17">
    <location>
        <begin position="1"/>
        <end position="24"/>
    </location>
</feature>
<proteinExistence type="inferred from homology"/>
<evidence type="ECO:0000256" key="15">
    <source>
        <dbReference type="RuleBase" id="RU000461"/>
    </source>
</evidence>
<dbReference type="GO" id="GO:0006082">
    <property type="term" value="P:organic acid metabolic process"/>
    <property type="evidence" value="ECO:0007669"/>
    <property type="project" value="TreeGrafter"/>
</dbReference>
<keyword evidence="6 14" id="KW-0349">Heme</keyword>
<dbReference type="OMA" id="TATMCQH"/>
<dbReference type="InterPro" id="IPR050182">
    <property type="entry name" value="Cytochrome_P450_fam2"/>
</dbReference>
<evidence type="ECO:0000256" key="8">
    <source>
        <dbReference type="ARBA" id="ARBA00022824"/>
    </source>
</evidence>
<dbReference type="FunFam" id="1.10.630.10:FF:000238">
    <property type="entry name" value="Cytochrome P450 2A6"/>
    <property type="match status" value="1"/>
</dbReference>
<dbReference type="SMR" id="B3LW61"/>
<dbReference type="Proteomes" id="UP000007801">
    <property type="component" value="Unassembled WGS sequence"/>
</dbReference>
<evidence type="ECO:0000313" key="18">
    <source>
        <dbReference type="EMBL" id="EDV42639.1"/>
    </source>
</evidence>
<evidence type="ECO:0000256" key="13">
    <source>
        <dbReference type="ARBA" id="ARBA00023136"/>
    </source>
</evidence>
<dbReference type="InterPro" id="IPR017972">
    <property type="entry name" value="Cyt_P450_CS"/>
</dbReference>
<evidence type="ECO:0000256" key="2">
    <source>
        <dbReference type="ARBA" id="ARBA00003690"/>
    </source>
</evidence>
<dbReference type="AlphaFoldDB" id="B3LW61"/>
<evidence type="ECO:0000256" key="3">
    <source>
        <dbReference type="ARBA" id="ARBA00004174"/>
    </source>
</evidence>
<protein>
    <submittedName>
        <fullName evidence="18">Uncharacterized protein, isoform A</fullName>
        <ecNumber evidence="18">1.14.-.-</ecNumber>
    </submittedName>
</protein>
<keyword evidence="9" id="KW-0492">Microsome</keyword>
<keyword evidence="13 16" id="KW-0472">Membrane</keyword>
<keyword evidence="16" id="KW-1133">Transmembrane helix</keyword>
<dbReference type="OrthoDB" id="1103324at2759"/>
<evidence type="ECO:0000256" key="1">
    <source>
        <dbReference type="ARBA" id="ARBA00001971"/>
    </source>
</evidence>
<comment type="cofactor">
    <cofactor evidence="1 14">
        <name>heme</name>
        <dbReference type="ChEBI" id="CHEBI:30413"/>
    </cofactor>
</comment>
<evidence type="ECO:0000256" key="10">
    <source>
        <dbReference type="ARBA" id="ARBA00023002"/>
    </source>
</evidence>
<dbReference type="GO" id="GO:0016712">
    <property type="term" value="F:oxidoreductase activity, acting on paired donors, with incorporation or reduction of molecular oxygen, reduced flavin or flavoprotein as one donor, and incorporation of one atom of oxygen"/>
    <property type="evidence" value="ECO:0007669"/>
    <property type="project" value="TreeGrafter"/>
</dbReference>
<dbReference type="STRING" id="7217.B3LW61"/>
<evidence type="ECO:0000313" key="19">
    <source>
        <dbReference type="Proteomes" id="UP000007801"/>
    </source>
</evidence>
<comment type="similarity">
    <text evidence="5 15">Belongs to the cytochrome P450 family.</text>
</comment>
<dbReference type="EC" id="1.14.-.-" evidence="18"/>
<keyword evidence="19" id="KW-1185">Reference proteome</keyword>
<evidence type="ECO:0000256" key="16">
    <source>
        <dbReference type="SAM" id="Phobius"/>
    </source>
</evidence>
<dbReference type="KEGG" id="dan:6499714"/>
<evidence type="ECO:0000256" key="17">
    <source>
        <dbReference type="SAM" id="SignalP"/>
    </source>
</evidence>
<name>B3LW61_DROAN</name>
<feature type="transmembrane region" description="Helical" evidence="16">
    <location>
        <begin position="36"/>
        <end position="53"/>
    </location>
</feature>
<evidence type="ECO:0000256" key="7">
    <source>
        <dbReference type="ARBA" id="ARBA00022723"/>
    </source>
</evidence>
<sequence>MITGLLLVIVVVAFLCLSYRYAVARPKGFPPGPPRIPFFGSYLFLLMINFKYLHKAALTLSRWYKSDIIGLHVGPFPVAVVHNYEGVREILNNKAFDGRPGLYVAAMRDPGDEIRGIFFQDGPLWKEQRRFILRYLRDFGFGRRFQQLESVIQEQLTDMLDLIRNGPKYPHEEAMVKPGGYRVQLPLLFNPFSANSHFHIVYNECLPREEMGRLIKLCQMGMQFQRNADDYGRMLSILPWIRHLFPELSGYSQMHEANVFVHKFFADFVDRHLETYQEGVERNFMDVYITEMRQSPGYGFNRDQFIMGLVDFSFPAFTAIGVQLSLLVQYLMLYPEVLKRIQSEVHEVVGCGRLPTLEDRKSMPFTEATIREGLRIETLVPSDVPHKALVDTELLGYKIPKNTIVVPSLYAFHSDTRVWKDPENFRPERFLDSEGKLNLKLDVSLPFGAGKRLCAGETFARNMLFLMTATICQHFDFVLAPGDTLPDLSQNLNGLIISPPDFWVQLQERH</sequence>
<evidence type="ECO:0000256" key="4">
    <source>
        <dbReference type="ARBA" id="ARBA00004406"/>
    </source>
</evidence>
<evidence type="ECO:0000256" key="5">
    <source>
        <dbReference type="ARBA" id="ARBA00010617"/>
    </source>
</evidence>
<dbReference type="InterPro" id="IPR036396">
    <property type="entry name" value="Cyt_P450_sf"/>
</dbReference>
<dbReference type="PROSITE" id="PS00086">
    <property type="entry name" value="CYTOCHROME_P450"/>
    <property type="match status" value="1"/>
</dbReference>
<dbReference type="GeneID" id="6499714"/>
<feature type="binding site" description="axial binding residue" evidence="14">
    <location>
        <position position="454"/>
    </location>
    <ligand>
        <name>heme</name>
        <dbReference type="ChEBI" id="CHEBI:30413"/>
    </ligand>
    <ligandPart>
        <name>Fe</name>
        <dbReference type="ChEBI" id="CHEBI:18248"/>
    </ligandPart>
</feature>
<evidence type="ECO:0000256" key="6">
    <source>
        <dbReference type="ARBA" id="ARBA00022617"/>
    </source>
</evidence>
<evidence type="ECO:0000256" key="14">
    <source>
        <dbReference type="PIRSR" id="PIRSR602401-1"/>
    </source>
</evidence>
<evidence type="ECO:0000256" key="9">
    <source>
        <dbReference type="ARBA" id="ARBA00022848"/>
    </source>
</evidence>
<dbReference type="PRINTS" id="PR00463">
    <property type="entry name" value="EP450I"/>
</dbReference>
<dbReference type="Pfam" id="PF00067">
    <property type="entry name" value="p450"/>
    <property type="match status" value="1"/>
</dbReference>
<dbReference type="PRINTS" id="PR00385">
    <property type="entry name" value="P450"/>
</dbReference>
<comment type="subcellular location">
    <subcellularLocation>
        <location evidence="4">Endoplasmic reticulum membrane</location>
        <topology evidence="4">Peripheral membrane protein</topology>
    </subcellularLocation>
    <subcellularLocation>
        <location evidence="3">Microsome membrane</location>
        <topology evidence="3">Peripheral membrane protein</topology>
    </subcellularLocation>
</comment>